<feature type="chain" id="PRO_5021705901" description="Lipoprotein" evidence="2">
    <location>
        <begin position="25"/>
        <end position="255"/>
    </location>
</feature>
<evidence type="ECO:0000256" key="2">
    <source>
        <dbReference type="SAM" id="SignalP"/>
    </source>
</evidence>
<evidence type="ECO:0000313" key="3">
    <source>
        <dbReference type="EMBL" id="QDT01317.1"/>
    </source>
</evidence>
<gene>
    <name evidence="3" type="ORF">HG15A2_46590</name>
</gene>
<dbReference type="KEGG" id="amob:HG15A2_46590"/>
<dbReference type="OrthoDB" id="258860at2"/>
<protein>
    <recommendedName>
        <fullName evidence="5">Lipoprotein</fullName>
    </recommendedName>
</protein>
<sequence length="255" mass="27270" precursor="true">MLVRIALLLLTCWCTAGCSGSRWAKSDLDYAAKYPRHTDDLARTTKQAIDARHVYGKRGAYAGAIARNQPASAGAQVGVFAYPQSYLETYGGLAGLLQEGSDTAISGGVEVGARLQTPTRLAPFVGVNGYLGYWPFGDGKDGRDNNGNGFVDEDAEDDGGEVVFAAKPEAGLHFWLTPRLRLTGSAGYQFVAEGSEPDSLTYGISLSLLETNQSCPVEASSSAQEPWEFVMPQLPEPVPVSQPSFDMPEGLPRVE</sequence>
<evidence type="ECO:0008006" key="5">
    <source>
        <dbReference type="Google" id="ProtNLM"/>
    </source>
</evidence>
<name>A0A517N2F6_9BACT</name>
<proteinExistence type="predicted"/>
<dbReference type="AlphaFoldDB" id="A0A517N2F6"/>
<feature type="signal peptide" evidence="2">
    <location>
        <begin position="1"/>
        <end position="24"/>
    </location>
</feature>
<accession>A0A517N2F6</accession>
<dbReference type="Proteomes" id="UP000319852">
    <property type="component" value="Chromosome"/>
</dbReference>
<evidence type="ECO:0000256" key="1">
    <source>
        <dbReference type="SAM" id="MobiDB-lite"/>
    </source>
</evidence>
<feature type="region of interest" description="Disordered" evidence="1">
    <location>
        <begin position="234"/>
        <end position="255"/>
    </location>
</feature>
<keyword evidence="4" id="KW-1185">Reference proteome</keyword>
<reference evidence="3 4" key="1">
    <citation type="submission" date="2019-02" db="EMBL/GenBank/DDBJ databases">
        <title>Deep-cultivation of Planctomycetes and their phenomic and genomic characterization uncovers novel biology.</title>
        <authorList>
            <person name="Wiegand S."/>
            <person name="Jogler M."/>
            <person name="Boedeker C."/>
            <person name="Pinto D."/>
            <person name="Vollmers J."/>
            <person name="Rivas-Marin E."/>
            <person name="Kohn T."/>
            <person name="Peeters S.H."/>
            <person name="Heuer A."/>
            <person name="Rast P."/>
            <person name="Oberbeckmann S."/>
            <person name="Bunk B."/>
            <person name="Jeske O."/>
            <person name="Meyerdierks A."/>
            <person name="Storesund J.E."/>
            <person name="Kallscheuer N."/>
            <person name="Luecker S."/>
            <person name="Lage O.M."/>
            <person name="Pohl T."/>
            <person name="Merkel B.J."/>
            <person name="Hornburger P."/>
            <person name="Mueller R.-W."/>
            <person name="Bruemmer F."/>
            <person name="Labrenz M."/>
            <person name="Spormann A.M."/>
            <person name="Op den Camp H."/>
            <person name="Overmann J."/>
            <person name="Amann R."/>
            <person name="Jetten M.S.M."/>
            <person name="Mascher T."/>
            <person name="Medema M.H."/>
            <person name="Devos D.P."/>
            <person name="Kaster A.-K."/>
            <person name="Ovreas L."/>
            <person name="Rohde M."/>
            <person name="Galperin M.Y."/>
            <person name="Jogler C."/>
        </authorList>
    </citation>
    <scope>NUCLEOTIDE SEQUENCE [LARGE SCALE GENOMIC DNA]</scope>
    <source>
        <strain evidence="3 4">HG15A2</strain>
    </source>
</reference>
<evidence type="ECO:0000313" key="4">
    <source>
        <dbReference type="Proteomes" id="UP000319852"/>
    </source>
</evidence>
<organism evidence="3 4">
    <name type="scientific">Adhaeretor mobilis</name>
    <dbReference type="NCBI Taxonomy" id="1930276"/>
    <lineage>
        <taxon>Bacteria</taxon>
        <taxon>Pseudomonadati</taxon>
        <taxon>Planctomycetota</taxon>
        <taxon>Planctomycetia</taxon>
        <taxon>Pirellulales</taxon>
        <taxon>Lacipirellulaceae</taxon>
        <taxon>Adhaeretor</taxon>
    </lineage>
</organism>
<keyword evidence="2" id="KW-0732">Signal</keyword>
<dbReference type="EMBL" id="CP036263">
    <property type="protein sequence ID" value="QDT01317.1"/>
    <property type="molecule type" value="Genomic_DNA"/>
</dbReference>
<dbReference type="RefSeq" id="WP_145063419.1">
    <property type="nucleotide sequence ID" value="NZ_CP036263.1"/>
</dbReference>